<dbReference type="STRING" id="749414.SBI_07507"/>
<dbReference type="EMBL" id="CP002047">
    <property type="protein sequence ID" value="ADI10627.1"/>
    <property type="molecule type" value="Genomic_DNA"/>
</dbReference>
<dbReference type="Proteomes" id="UP000000377">
    <property type="component" value="Chromosome"/>
</dbReference>
<keyword evidence="2" id="KW-1185">Reference proteome</keyword>
<dbReference type="HOGENOM" id="CLU_1049343_0_0_11"/>
<sequence length="265" mass="28165">MVAVSYIERYYPTVIVGLHGVFHQHPWIGRLQAEEDLDEDVFSLAVKRAEAYGWTTTGGGELEGARWGHNDAGEDWTEDGRIRQIAWLQIAAEDVPGQRLPVLPAATVLGDALCRMGTFRLTGLHALAPLHLAPDSLPHLAGAADWFALADPDGAVEFTVTVSAREAVASAVRRHDVPALARERAFGRLTVEAVPAGADTQEGLALPVAGEVQTEGMRPVLALRCGGRSWSLDTAVWAAEIAIDALRAAGATEPVLITVSGPTSA</sequence>
<dbReference type="AlphaFoldDB" id="D7C9A9"/>
<organism evidence="1 2">
    <name type="scientific">Streptomyces bingchenggensis (strain BCW-1)</name>
    <dbReference type="NCBI Taxonomy" id="749414"/>
    <lineage>
        <taxon>Bacteria</taxon>
        <taxon>Bacillati</taxon>
        <taxon>Actinomycetota</taxon>
        <taxon>Actinomycetes</taxon>
        <taxon>Kitasatosporales</taxon>
        <taxon>Streptomycetaceae</taxon>
        <taxon>Streptomyces</taxon>
    </lineage>
</organism>
<dbReference type="PATRIC" id="fig|749414.3.peg.7719"/>
<dbReference type="eggNOG" id="ENOG50348MU">
    <property type="taxonomic scope" value="Bacteria"/>
</dbReference>
<reference evidence="1 2" key="1">
    <citation type="journal article" date="2010" name="J. Bacteriol.">
        <title>Genome sequence of the milbemycin-producing bacterium Streptomyces bingchenggensis.</title>
        <authorList>
            <person name="Wang X.J."/>
            <person name="Yan Y.J."/>
            <person name="Zhang B."/>
            <person name="An J."/>
            <person name="Wang J.J."/>
            <person name="Tian J."/>
            <person name="Jiang L."/>
            <person name="Chen Y.H."/>
            <person name="Huang S.X."/>
            <person name="Yin M."/>
            <person name="Zhang J."/>
            <person name="Gao A.L."/>
            <person name="Liu C.X."/>
            <person name="Zhu Z.X."/>
            <person name="Xiang W.S."/>
        </authorList>
    </citation>
    <scope>NUCLEOTIDE SEQUENCE [LARGE SCALE GENOMIC DNA]</scope>
    <source>
        <strain evidence="1 2">BCW-1</strain>
    </source>
</reference>
<dbReference type="KEGG" id="sbh:SBI_07507"/>
<proteinExistence type="predicted"/>
<accession>D7C9A9</accession>
<name>D7C9A9_STRBB</name>
<evidence type="ECO:0000313" key="1">
    <source>
        <dbReference type="EMBL" id="ADI10627.1"/>
    </source>
</evidence>
<evidence type="ECO:0000313" key="2">
    <source>
        <dbReference type="Proteomes" id="UP000000377"/>
    </source>
</evidence>
<gene>
    <name evidence="1" type="ordered locus">SBI_07507</name>
</gene>
<protein>
    <submittedName>
        <fullName evidence="1">Uncharacterized protein</fullName>
    </submittedName>
</protein>